<evidence type="ECO:0000256" key="1">
    <source>
        <dbReference type="ARBA" id="ARBA00093462"/>
    </source>
</evidence>
<sequence length="476" mass="55465">MRNDAWKQLHPQDSFIVKIVKPIERSHEQALSFLYQPVIGIDAFGLYHTLLSSIDPSDYDSYEQRHAELFNQLLIDLPRLYKARARLEGIGLLKVYVQQTKEQRRFLYELFPPQTAQAFLSDDVLSLLLIDSVGQVKYEQLVKRFRIPKIDTSDYLEITQKFLDVYEWHEQSMSSHQELFSQTKAQLEQVPTPKITVKDASFDWDYFLESLNGLYLDKVHLEEEGQETIYTLHKLYGIDELEMKRLLEPEIDYSTNKVNLNSLRQQIIKQYHKPKKQIVETPLADDSTGELTKEEQKVRRKNTLLQKGFTPVEVNVILSSEAFNPMVFLDTLKRQKGGFVANEERWALENIVKQSGLPDAVINVLVHFILVAKDNKMLNAKYANSIANDWAQSRIKTPEDALTKVKELVLETGESQHTKKGTNQKRYYNSKIPLKKESLPEWVDQKNEETPVSKEEEEFFKEQLRQLRKPKEEGGS</sequence>
<gene>
    <name evidence="5" type="ORF">OL234_06820</name>
</gene>
<evidence type="ECO:0000313" key="5">
    <source>
        <dbReference type="EMBL" id="WEG72696.1"/>
    </source>
</evidence>
<dbReference type="AlphaFoldDB" id="A0AAF0CTP2"/>
<dbReference type="KEGG" id="vie:OL234_06820"/>
<dbReference type="Proteomes" id="UP001179647">
    <property type="component" value="Chromosome"/>
</dbReference>
<feature type="domain" description="DnaB/C C-terminal" evidence="3">
    <location>
        <begin position="330"/>
        <end position="401"/>
    </location>
</feature>
<evidence type="ECO:0000259" key="4">
    <source>
        <dbReference type="Pfam" id="PF25888"/>
    </source>
</evidence>
<dbReference type="EMBL" id="CP110232">
    <property type="protein sequence ID" value="WEG72696.1"/>
    <property type="molecule type" value="Genomic_DNA"/>
</dbReference>
<accession>A0AAF0CTP2</accession>
<evidence type="ECO:0000259" key="3">
    <source>
        <dbReference type="Pfam" id="PF07261"/>
    </source>
</evidence>
<dbReference type="Pfam" id="PF25888">
    <property type="entry name" value="WHD_DnaB"/>
    <property type="match status" value="1"/>
</dbReference>
<proteinExistence type="inferred from homology"/>
<dbReference type="InterPro" id="IPR058660">
    <property type="entry name" value="WHD_DnaB"/>
</dbReference>
<name>A0AAF0CTP2_9ENTE</name>
<feature type="domain" description="Replicative helicase loading/DNA remodeling protein DnaB N-terminal winged helix" evidence="4">
    <location>
        <begin position="11"/>
        <end position="265"/>
    </location>
</feature>
<feature type="region of interest" description="Disordered" evidence="2">
    <location>
        <begin position="439"/>
        <end position="476"/>
    </location>
</feature>
<dbReference type="Gene3D" id="1.10.10.630">
    <property type="entry name" value="DnaD domain-like"/>
    <property type="match status" value="1"/>
</dbReference>
<organism evidence="5 6">
    <name type="scientific">Vagococcus intermedius</name>
    <dbReference type="NCBI Taxonomy" id="2991418"/>
    <lineage>
        <taxon>Bacteria</taxon>
        <taxon>Bacillati</taxon>
        <taxon>Bacillota</taxon>
        <taxon>Bacilli</taxon>
        <taxon>Lactobacillales</taxon>
        <taxon>Enterococcaceae</taxon>
        <taxon>Vagococcus</taxon>
    </lineage>
</organism>
<comment type="similarity">
    <text evidence="1">Belongs to the DnaB/DnaD family.</text>
</comment>
<evidence type="ECO:0000256" key="2">
    <source>
        <dbReference type="SAM" id="MobiDB-lite"/>
    </source>
</evidence>
<evidence type="ECO:0000313" key="6">
    <source>
        <dbReference type="Proteomes" id="UP001179647"/>
    </source>
</evidence>
<protein>
    <submittedName>
        <fullName evidence="5">DnaD domain protein</fullName>
    </submittedName>
</protein>
<dbReference type="RefSeq" id="WP_275468498.1">
    <property type="nucleotide sequence ID" value="NZ_CP110232.1"/>
</dbReference>
<dbReference type="Pfam" id="PF07261">
    <property type="entry name" value="DnaB_2"/>
    <property type="match status" value="1"/>
</dbReference>
<dbReference type="InterPro" id="IPR034829">
    <property type="entry name" value="DnaD-like_sf"/>
</dbReference>
<keyword evidence="6" id="KW-1185">Reference proteome</keyword>
<reference evidence="5" key="1">
    <citation type="submission" date="2022-10" db="EMBL/GenBank/DDBJ databases">
        <title>Vagococcus sp. isolated from poultry meat.</title>
        <authorList>
            <person name="Johansson P."/>
            <person name="Bjorkroth J."/>
        </authorList>
    </citation>
    <scope>NUCLEOTIDE SEQUENCE</scope>
    <source>
        <strain evidence="5">STAA11</strain>
    </source>
</reference>
<dbReference type="InterPro" id="IPR006343">
    <property type="entry name" value="DnaB/C_C"/>
</dbReference>